<evidence type="ECO:0000256" key="2">
    <source>
        <dbReference type="SAM" id="Phobius"/>
    </source>
</evidence>
<evidence type="ECO:0000313" key="3">
    <source>
        <dbReference type="EMBL" id="MEJ2890247.1"/>
    </source>
</evidence>
<evidence type="ECO:0000256" key="1">
    <source>
        <dbReference type="SAM" id="MobiDB-lite"/>
    </source>
</evidence>
<proteinExistence type="predicted"/>
<organism evidence="3 4">
    <name type="scientific">Actinomycetospora aeridis</name>
    <dbReference type="NCBI Taxonomy" id="3129231"/>
    <lineage>
        <taxon>Bacteria</taxon>
        <taxon>Bacillati</taxon>
        <taxon>Actinomycetota</taxon>
        <taxon>Actinomycetes</taxon>
        <taxon>Pseudonocardiales</taxon>
        <taxon>Pseudonocardiaceae</taxon>
        <taxon>Actinomycetospora</taxon>
    </lineage>
</organism>
<feature type="transmembrane region" description="Helical" evidence="2">
    <location>
        <begin position="212"/>
        <end position="229"/>
    </location>
</feature>
<keyword evidence="2" id="KW-0812">Transmembrane</keyword>
<feature type="region of interest" description="Disordered" evidence="1">
    <location>
        <begin position="1"/>
        <end position="33"/>
    </location>
</feature>
<feature type="transmembrane region" description="Helical" evidence="2">
    <location>
        <begin position="150"/>
        <end position="170"/>
    </location>
</feature>
<feature type="transmembrane region" description="Helical" evidence="2">
    <location>
        <begin position="491"/>
        <end position="512"/>
    </location>
</feature>
<feature type="transmembrane region" description="Helical" evidence="2">
    <location>
        <begin position="236"/>
        <end position="253"/>
    </location>
</feature>
<dbReference type="Proteomes" id="UP001370100">
    <property type="component" value="Unassembled WGS sequence"/>
</dbReference>
<evidence type="ECO:0000313" key="4">
    <source>
        <dbReference type="Proteomes" id="UP001370100"/>
    </source>
</evidence>
<feature type="transmembrane region" description="Helical" evidence="2">
    <location>
        <begin position="41"/>
        <end position="61"/>
    </location>
</feature>
<feature type="transmembrane region" description="Helical" evidence="2">
    <location>
        <begin position="288"/>
        <end position="309"/>
    </location>
</feature>
<dbReference type="EMBL" id="JBBEGL010000011">
    <property type="protein sequence ID" value="MEJ2890247.1"/>
    <property type="molecule type" value="Genomic_DNA"/>
</dbReference>
<feature type="transmembrane region" description="Helical" evidence="2">
    <location>
        <begin position="447"/>
        <end position="470"/>
    </location>
</feature>
<comment type="caution">
    <text evidence="3">The sequence shown here is derived from an EMBL/GenBank/DDBJ whole genome shotgun (WGS) entry which is preliminary data.</text>
</comment>
<evidence type="ECO:0008006" key="5">
    <source>
        <dbReference type="Google" id="ProtNLM"/>
    </source>
</evidence>
<name>A0ABU8NCX5_9PSEU</name>
<feature type="transmembrane region" description="Helical" evidence="2">
    <location>
        <begin position="182"/>
        <end position="200"/>
    </location>
</feature>
<keyword evidence="2" id="KW-1133">Transmembrane helix</keyword>
<keyword evidence="2" id="KW-0472">Membrane</keyword>
<protein>
    <recommendedName>
        <fullName evidence="5">Membrane protein DUF2142</fullName>
    </recommendedName>
</protein>
<reference evidence="3 4" key="1">
    <citation type="submission" date="2024-03" db="EMBL/GenBank/DDBJ databases">
        <title>Actinomycetospora sp. OC33-EN06, a novel actinomycete isolated from wild orchid (Aerides multiflora).</title>
        <authorList>
            <person name="Suriyachadkun C."/>
        </authorList>
    </citation>
    <scope>NUCLEOTIDE SEQUENCE [LARGE SCALE GENOMIC DNA]</scope>
    <source>
        <strain evidence="3 4">OC33-EN06</strain>
    </source>
</reference>
<gene>
    <name evidence="3" type="ORF">WCD41_27565</name>
</gene>
<sequence>MASRSSVAPTPDTEGLHGPDGPTDTPPGTPRPEALGALGRLLLAVLAALVVAAALVGRLGLVGADGIGAGDNADGARLYCAAELTAVAPDGRASWRDVVVTEFRTGGEACPPEAPVSSAGLVLRAAVAAGALLDGAPAGSDGAQRFSLEWLGVLYVGLLALGAGAATWAASARRSRRHVAPAVLAVIVPPVAPLLLVPWWSRFLVSTYAEPAGLVGTVWVALGLLAVAVTRPADRGARLVALGLLAAGGVLAASAKPGFLPIGLVAVVACLLVGVGGAVGTGGWRRRVAGLVAALLTVAVAAVPVWSGIRAQDDYYEVVNAHNLAFTAVLPESGPAATAGLGLRPDAWGHSGEGFYLDRGRSVPGWQETVGDRPAELRADAYRWLAAHPRVLARVLQRGMVATMRPQMPYLITATGDPGQVVTDGPVVFHPEAPPFMGPFFSYTDEIAVPWLPAALVVVSVLGAVATVVVTRRRGPPATASGVAAVRLVRVAAGLAVAGTGVVVLAVIGDGYYELVKHVWLGSYAFAVSGVVLAGAVVAAGTGALLARGRTDP</sequence>
<feature type="transmembrane region" description="Helical" evidence="2">
    <location>
        <begin position="259"/>
        <end position="281"/>
    </location>
</feature>
<keyword evidence="4" id="KW-1185">Reference proteome</keyword>
<accession>A0ABU8NCX5</accession>
<dbReference type="RefSeq" id="WP_337718445.1">
    <property type="nucleotide sequence ID" value="NZ_JBBEGL010000011.1"/>
</dbReference>
<feature type="transmembrane region" description="Helical" evidence="2">
    <location>
        <begin position="524"/>
        <end position="547"/>
    </location>
</feature>